<dbReference type="GeneID" id="103515161"/>
<accession>A0A3Q0J5H7</accession>
<feature type="compositionally biased region" description="Polar residues" evidence="5">
    <location>
        <begin position="185"/>
        <end position="207"/>
    </location>
</feature>
<dbReference type="FunFam" id="2.10.110.10:FF:000069">
    <property type="entry name" value="Uncharacterized protein, isoform Z"/>
    <property type="match status" value="1"/>
</dbReference>
<proteinExistence type="predicted"/>
<evidence type="ECO:0000256" key="4">
    <source>
        <dbReference type="PROSITE-ProRule" id="PRU00125"/>
    </source>
</evidence>
<gene>
    <name evidence="8" type="primary">LOC103515161</name>
</gene>
<dbReference type="GO" id="GO:0046872">
    <property type="term" value="F:metal ion binding"/>
    <property type="evidence" value="ECO:0007669"/>
    <property type="project" value="UniProtKB-KW"/>
</dbReference>
<dbReference type="InterPro" id="IPR050604">
    <property type="entry name" value="PDZ-LIM_domain"/>
</dbReference>
<dbReference type="Gene3D" id="2.10.110.10">
    <property type="entry name" value="Cysteine Rich Protein"/>
    <property type="match status" value="3"/>
</dbReference>
<dbReference type="GO" id="GO:0001725">
    <property type="term" value="C:stress fiber"/>
    <property type="evidence" value="ECO:0007669"/>
    <property type="project" value="TreeGrafter"/>
</dbReference>
<organism evidence="7 8">
    <name type="scientific">Diaphorina citri</name>
    <name type="common">Asian citrus psyllid</name>
    <dbReference type="NCBI Taxonomy" id="121845"/>
    <lineage>
        <taxon>Eukaryota</taxon>
        <taxon>Metazoa</taxon>
        <taxon>Ecdysozoa</taxon>
        <taxon>Arthropoda</taxon>
        <taxon>Hexapoda</taxon>
        <taxon>Insecta</taxon>
        <taxon>Pterygota</taxon>
        <taxon>Neoptera</taxon>
        <taxon>Paraneoptera</taxon>
        <taxon>Hemiptera</taxon>
        <taxon>Sternorrhyncha</taxon>
        <taxon>Psylloidea</taxon>
        <taxon>Psyllidae</taxon>
        <taxon>Diaphorininae</taxon>
        <taxon>Diaphorina</taxon>
    </lineage>
</organism>
<dbReference type="KEGG" id="dci:103515161"/>
<dbReference type="FunFam" id="2.10.110.10:FF:000060">
    <property type="entry name" value="Uncharacterized protein, isoform Z"/>
    <property type="match status" value="1"/>
</dbReference>
<dbReference type="Proteomes" id="UP000079169">
    <property type="component" value="Unplaced"/>
</dbReference>
<dbReference type="STRING" id="121845.A0A3Q0J5H7"/>
<dbReference type="GO" id="GO:0061061">
    <property type="term" value="P:muscle structure development"/>
    <property type="evidence" value="ECO:0007669"/>
    <property type="project" value="TreeGrafter"/>
</dbReference>
<evidence type="ECO:0000256" key="1">
    <source>
        <dbReference type="ARBA" id="ARBA00022723"/>
    </source>
</evidence>
<dbReference type="SUPFAM" id="SSF57716">
    <property type="entry name" value="Glucocorticoid receptor-like (DNA-binding domain)"/>
    <property type="match status" value="3"/>
</dbReference>
<evidence type="ECO:0000313" key="7">
    <source>
        <dbReference type="Proteomes" id="UP000079169"/>
    </source>
</evidence>
<feature type="region of interest" description="Disordered" evidence="5">
    <location>
        <begin position="172"/>
        <end position="216"/>
    </location>
</feature>
<dbReference type="GO" id="GO:0030036">
    <property type="term" value="P:actin cytoskeleton organization"/>
    <property type="evidence" value="ECO:0007669"/>
    <property type="project" value="TreeGrafter"/>
</dbReference>
<evidence type="ECO:0000313" key="8">
    <source>
        <dbReference type="RefSeq" id="XP_026683739.1"/>
    </source>
</evidence>
<evidence type="ECO:0000256" key="3">
    <source>
        <dbReference type="ARBA" id="ARBA00023038"/>
    </source>
</evidence>
<dbReference type="PROSITE" id="PS50023">
    <property type="entry name" value="LIM_DOMAIN_2"/>
    <property type="match status" value="1"/>
</dbReference>
<reference evidence="8" key="1">
    <citation type="submission" date="2025-08" db="UniProtKB">
        <authorList>
            <consortium name="RefSeq"/>
        </authorList>
    </citation>
    <scope>IDENTIFICATION</scope>
</reference>
<name>A0A3Q0J5H7_DIACI</name>
<feature type="region of interest" description="Disordered" evidence="5">
    <location>
        <begin position="338"/>
        <end position="384"/>
    </location>
</feature>
<feature type="compositionally biased region" description="Gly residues" evidence="5">
    <location>
        <begin position="841"/>
        <end position="850"/>
    </location>
</feature>
<dbReference type="GO" id="GO:0003779">
    <property type="term" value="F:actin binding"/>
    <property type="evidence" value="ECO:0007669"/>
    <property type="project" value="TreeGrafter"/>
</dbReference>
<feature type="compositionally biased region" description="Polar residues" evidence="5">
    <location>
        <begin position="800"/>
        <end position="823"/>
    </location>
</feature>
<keyword evidence="3 4" id="KW-0440">LIM domain</keyword>
<feature type="compositionally biased region" description="Polar residues" evidence="5">
    <location>
        <begin position="556"/>
        <end position="567"/>
    </location>
</feature>
<feature type="region of interest" description="Disordered" evidence="5">
    <location>
        <begin position="766"/>
        <end position="865"/>
    </location>
</feature>
<keyword evidence="7" id="KW-1185">Reference proteome</keyword>
<sequence length="1052" mass="114623">MDLKFSFSLYFRGGVVTTTWKPSVTPVGHVPSPAGVKSPTPALVTKTSLAYKGPPPTKIGSAHNVSPHPFSSSVNGHDGKQLVNKQYNSPVGIYSEESIAETLSAQAEVLAGGVLGVNFKKNEKNYTPANSEVLKMVQEADQEPRSPEPVHPFGLTWHVTYLDLDPDKNIPTPSPPEEIKSSISNGQTIGNNTNSAFAPVTKSQTETKLNDVSPKVEELSPDKKALAKLTETIGSTCLLKSIIEAEKRPSTPVSKPEKKEEVFLPPAPRREDQGIFDYAANMRPYYTRSSPVPHAEVLPSPHQVPHDTRSLLPPASLVRPLSPDVTISFPPVFPVLPGKPRSRCTSPTPAQNVSSQSEPKVETTPTKAPPALTRSPPKESKENYNELENIPAITVAPEHVYELPKYHETPGLMAQAMTTAPITPFNPVPFPEPIEIPSMKPLPPETKPVLIRPESPMLNALTVAPDRSYSPLPSVTKPLDTLTKLADINKPVNILLGEKEEKPKKEPPCYSMLSALTIASDRPYSPLPAPPPPAPTPVVHVITDAPFETYVPKIPGSQQADSKSQAKGSDKIHKSGDEIGGDITHSHQFPLTSSGLHIPATIPHYQEHIDECDIHTKLRNSPLLIKTAAQESVSIQSKIMNILSQQETSSVKTTAISAEPLKSSALDFLKQKDDTAKIIPTLGYKPNSLLDSTKSITQTTQKEGTQIVHEEISATISEKTSSSITKSSYEQVESSTQLTQEKVCQQVCQSQCPPSQCLKTKQTIQESVQKSEPKPIFEPKVKFERQNTFEPKSDVITPKYNGNTTSTAPTVSSELSRKLSSLIPSMPSDPNPSSLPSNTGSGAGGKGGSSGLTTAPRRGRGVLNPQNLAPGARVPLCGQCYQQIRGPFITALGKIWCPDHFLCVRPQCKRPLQDIGFVEEDSGLYCEFCFEQYLAPVLPRCLKVEGDCLNAIGKHYHPECFTCAYCGKLFGNNPFFLEEGLPYCENDWNDLFTTKCFACGFPIEAGDRWVEALNNNYHSLCFNCSVPSCKKNLEGQSFFAKAGRPFCKAHAR</sequence>
<feature type="compositionally biased region" description="Polar residues" evidence="5">
    <location>
        <begin position="343"/>
        <end position="366"/>
    </location>
</feature>
<feature type="region of interest" description="Disordered" evidence="5">
    <location>
        <begin position="554"/>
        <end position="585"/>
    </location>
</feature>
<feature type="compositionally biased region" description="Basic and acidic residues" evidence="5">
    <location>
        <begin position="769"/>
        <end position="793"/>
    </location>
</feature>
<dbReference type="GO" id="GO:0051371">
    <property type="term" value="F:muscle alpha-actinin binding"/>
    <property type="evidence" value="ECO:0007669"/>
    <property type="project" value="TreeGrafter"/>
</dbReference>
<keyword evidence="1 4" id="KW-0479">Metal-binding</keyword>
<dbReference type="GO" id="GO:0030018">
    <property type="term" value="C:Z disc"/>
    <property type="evidence" value="ECO:0007669"/>
    <property type="project" value="TreeGrafter"/>
</dbReference>
<keyword evidence="2 4" id="KW-0862">Zinc</keyword>
<dbReference type="Pfam" id="PF15936">
    <property type="entry name" value="DUF4749"/>
    <property type="match status" value="1"/>
</dbReference>
<dbReference type="CDD" id="cd09455">
    <property type="entry name" value="LIM1_Enigma_like_1"/>
    <property type="match status" value="1"/>
</dbReference>
<dbReference type="AlphaFoldDB" id="A0A3Q0J5H7"/>
<dbReference type="PaxDb" id="121845-A0A3Q0J5H7"/>
<feature type="compositionally biased region" description="Basic and acidic residues" evidence="5">
    <location>
        <begin position="568"/>
        <end position="577"/>
    </location>
</feature>
<dbReference type="Pfam" id="PF00412">
    <property type="entry name" value="LIM"/>
    <property type="match status" value="3"/>
</dbReference>
<evidence type="ECO:0000256" key="5">
    <source>
        <dbReference type="SAM" id="MobiDB-lite"/>
    </source>
</evidence>
<feature type="compositionally biased region" description="Low complexity" evidence="5">
    <location>
        <begin position="824"/>
        <end position="837"/>
    </location>
</feature>
<evidence type="ECO:0000256" key="2">
    <source>
        <dbReference type="ARBA" id="ARBA00022833"/>
    </source>
</evidence>
<dbReference type="SMART" id="SM00132">
    <property type="entry name" value="LIM"/>
    <property type="match status" value="3"/>
</dbReference>
<dbReference type="InterPro" id="IPR031847">
    <property type="entry name" value="PDLI1-4/Zasp-like_mid"/>
</dbReference>
<feature type="domain" description="LIM zinc-binding" evidence="6">
    <location>
        <begin position="924"/>
        <end position="994"/>
    </location>
</feature>
<dbReference type="SMART" id="SM00735">
    <property type="entry name" value="ZM"/>
    <property type="match status" value="1"/>
</dbReference>
<evidence type="ECO:0000259" key="6">
    <source>
        <dbReference type="PROSITE" id="PS50023"/>
    </source>
</evidence>
<dbReference type="PANTHER" id="PTHR24214">
    <property type="entry name" value="PDZ AND LIM DOMAIN PROTEIN ZASP"/>
    <property type="match status" value="1"/>
</dbReference>
<dbReference type="InterPro" id="IPR006643">
    <property type="entry name" value="Zasp-like_motif"/>
</dbReference>
<dbReference type="PANTHER" id="PTHR24214:SF38">
    <property type="entry name" value="PDZ AND LIM DOMAIN PROTEIN ZASP-RELATED"/>
    <property type="match status" value="1"/>
</dbReference>
<dbReference type="InterPro" id="IPR001781">
    <property type="entry name" value="Znf_LIM"/>
</dbReference>
<dbReference type="CDD" id="cd09461">
    <property type="entry name" value="LIM3_Enigma_like_1"/>
    <property type="match status" value="1"/>
</dbReference>
<dbReference type="GO" id="GO:0005912">
    <property type="term" value="C:adherens junction"/>
    <property type="evidence" value="ECO:0007669"/>
    <property type="project" value="TreeGrafter"/>
</dbReference>
<protein>
    <submittedName>
        <fullName evidence="8">PDZ and LIM domain protein Zasp-like</fullName>
    </submittedName>
</protein>
<feature type="region of interest" description="Disordered" evidence="5">
    <location>
        <begin position="50"/>
        <end position="81"/>
    </location>
</feature>
<dbReference type="RefSeq" id="XP_026683739.1">
    <property type="nucleotide sequence ID" value="XM_026827938.1"/>
</dbReference>
<dbReference type="GO" id="GO:0031941">
    <property type="term" value="C:filamentous actin"/>
    <property type="evidence" value="ECO:0007669"/>
    <property type="project" value="TreeGrafter"/>
</dbReference>
<dbReference type="CDD" id="cd08368">
    <property type="entry name" value="LIM"/>
    <property type="match status" value="1"/>
</dbReference>